<dbReference type="InterPro" id="IPR052344">
    <property type="entry name" value="Transposase-related"/>
</dbReference>
<sequence length="181" mass="19938">MRLVLTVEQRIDLSLNEACNAVARQRHSVPLLAALRAWLDASLPRVPGKTKLGEALSYLHKYWPKLVRYVERGDLPIDNNRCENAIRPFVAGRKGWLFADTPAGAHASAVIYSLLQTAKANGVEPYQWLCRVPRDLQSASTIEQVETLLPWNINLTRTDSASAVRSGHGCGAQPLTANLTG</sequence>
<feature type="domain" description="Transposase IS66 central" evidence="1">
    <location>
        <begin position="7"/>
        <end position="106"/>
    </location>
</feature>
<evidence type="ECO:0000259" key="1">
    <source>
        <dbReference type="Pfam" id="PF03050"/>
    </source>
</evidence>
<gene>
    <name evidence="3" type="ORF">INH39_07935</name>
</gene>
<dbReference type="PANTHER" id="PTHR33678">
    <property type="entry name" value="BLL1576 PROTEIN"/>
    <property type="match status" value="1"/>
</dbReference>
<evidence type="ECO:0000259" key="2">
    <source>
        <dbReference type="Pfam" id="PF13817"/>
    </source>
</evidence>
<dbReference type="EMBL" id="CP063361">
    <property type="protein sequence ID" value="UOD31606.1"/>
    <property type="molecule type" value="Genomic_DNA"/>
</dbReference>
<evidence type="ECO:0000313" key="4">
    <source>
        <dbReference type="Proteomes" id="UP000831532"/>
    </source>
</evidence>
<evidence type="ECO:0000313" key="3">
    <source>
        <dbReference type="EMBL" id="UOD31606.1"/>
    </source>
</evidence>
<dbReference type="PANTHER" id="PTHR33678:SF1">
    <property type="entry name" value="BLL1576 PROTEIN"/>
    <property type="match status" value="1"/>
</dbReference>
<dbReference type="Proteomes" id="UP000831532">
    <property type="component" value="Chromosome"/>
</dbReference>
<dbReference type="Pfam" id="PF13817">
    <property type="entry name" value="DDE_Tnp_IS66_C"/>
    <property type="match status" value="1"/>
</dbReference>
<reference evidence="3 4" key="1">
    <citation type="submission" date="2020-10" db="EMBL/GenBank/DDBJ databases">
        <title>Genome analysis of Massilia species.</title>
        <authorList>
            <person name="Jung D.-H."/>
        </authorList>
    </citation>
    <scope>NUCLEOTIDE SEQUENCE [LARGE SCALE GENOMIC DNA]</scope>
    <source>
        <strain evidence="4">sipir</strain>
    </source>
</reference>
<protein>
    <submittedName>
        <fullName evidence="3">Transposase</fullName>
    </submittedName>
</protein>
<dbReference type="InterPro" id="IPR004291">
    <property type="entry name" value="Transposase_IS66_central"/>
</dbReference>
<proteinExistence type="predicted"/>
<feature type="domain" description="Transposase IS66 C-terminal" evidence="2">
    <location>
        <begin position="113"/>
        <end position="151"/>
    </location>
</feature>
<keyword evidence="4" id="KW-1185">Reference proteome</keyword>
<organism evidence="3 4">
    <name type="scientific">Massilia violaceinigra</name>
    <dbReference type="NCBI Taxonomy" id="2045208"/>
    <lineage>
        <taxon>Bacteria</taxon>
        <taxon>Pseudomonadati</taxon>
        <taxon>Pseudomonadota</taxon>
        <taxon>Betaproteobacteria</taxon>
        <taxon>Burkholderiales</taxon>
        <taxon>Oxalobacteraceae</taxon>
        <taxon>Telluria group</taxon>
        <taxon>Massilia</taxon>
    </lineage>
</organism>
<dbReference type="InterPro" id="IPR039552">
    <property type="entry name" value="IS66_C"/>
</dbReference>
<accession>A0ABY4AA61</accession>
<name>A0ABY4AA61_9BURK</name>
<dbReference type="Pfam" id="PF03050">
    <property type="entry name" value="DDE_Tnp_IS66"/>
    <property type="match status" value="1"/>
</dbReference>